<accession>A0ABZ0JNL3</accession>
<evidence type="ECO:0000256" key="1">
    <source>
        <dbReference type="SAM" id="MobiDB-lite"/>
    </source>
</evidence>
<keyword evidence="3" id="KW-1185">Reference proteome</keyword>
<gene>
    <name evidence="2" type="ORF">QN243_02760</name>
</gene>
<organism evidence="2 3">
    <name type="scientific">Xanthomonas rydalmerensis</name>
    <dbReference type="NCBI Taxonomy" id="3046274"/>
    <lineage>
        <taxon>Bacteria</taxon>
        <taxon>Pseudomonadati</taxon>
        <taxon>Pseudomonadota</taxon>
        <taxon>Gammaproteobacteria</taxon>
        <taxon>Lysobacterales</taxon>
        <taxon>Lysobacteraceae</taxon>
        <taxon>Xanthomonas</taxon>
    </lineage>
</organism>
<proteinExistence type="predicted"/>
<name>A0ABZ0JNL3_9XANT</name>
<protein>
    <submittedName>
        <fullName evidence="2">Uncharacterized protein</fullName>
    </submittedName>
</protein>
<dbReference type="EMBL" id="CP126172">
    <property type="protein sequence ID" value="WOS41412.1"/>
    <property type="molecule type" value="Genomic_DNA"/>
</dbReference>
<evidence type="ECO:0000313" key="3">
    <source>
        <dbReference type="Proteomes" id="UP001302020"/>
    </source>
</evidence>
<sequence>MSYPVWKKIRAERLDDPTNWARTYTRYLHSHAEETQFKVDIVAAAATETGDNNPQHYRLSYGPSSNAQPADARAI</sequence>
<dbReference type="RefSeq" id="WP_160970180.1">
    <property type="nucleotide sequence ID" value="NZ_CP126170.1"/>
</dbReference>
<dbReference type="Proteomes" id="UP001302020">
    <property type="component" value="Chromosome"/>
</dbReference>
<reference evidence="2 3" key="1">
    <citation type="submission" date="2023-05" db="EMBL/GenBank/DDBJ databases">
        <title>Xanthomonas rydalmerenesis sp. nov., a novel Xanthomonas species isolated from Fragaria x ananassa.</title>
        <authorList>
            <person name="McKnight D.J.E."/>
            <person name="Wong-Bajracharya J."/>
            <person name="Okoh E.B."/>
            <person name="Snijders F."/>
            <person name="Lidbetter F."/>
            <person name="Webster J."/>
            <person name="Djordjevic S.P."/>
            <person name="Bogema D.R."/>
            <person name="Chapman T.A."/>
        </authorList>
    </citation>
    <scope>NUCLEOTIDE SEQUENCE [LARGE SCALE GENOMIC DNA]</scope>
    <source>
        <strain evidence="2 3">DAR34883</strain>
    </source>
</reference>
<evidence type="ECO:0000313" key="2">
    <source>
        <dbReference type="EMBL" id="WOS41412.1"/>
    </source>
</evidence>
<feature type="region of interest" description="Disordered" evidence="1">
    <location>
        <begin position="50"/>
        <end position="75"/>
    </location>
</feature>